<accession>A0A6M3JH76</accession>
<evidence type="ECO:0000313" key="1">
    <source>
        <dbReference type="EMBL" id="QJA68381.1"/>
    </source>
</evidence>
<proteinExistence type="predicted"/>
<gene>
    <name evidence="1" type="ORF">MM415A06905_0003</name>
</gene>
<reference evidence="1" key="1">
    <citation type="submission" date="2020-03" db="EMBL/GenBank/DDBJ databases">
        <title>The deep terrestrial virosphere.</title>
        <authorList>
            <person name="Holmfeldt K."/>
            <person name="Nilsson E."/>
            <person name="Simone D."/>
            <person name="Lopez-Fernandez M."/>
            <person name="Wu X."/>
            <person name="de Brujin I."/>
            <person name="Lundin D."/>
            <person name="Andersson A."/>
            <person name="Bertilsson S."/>
            <person name="Dopson M."/>
        </authorList>
    </citation>
    <scope>NUCLEOTIDE SEQUENCE</scope>
    <source>
        <strain evidence="1">MM415A06905</strain>
    </source>
</reference>
<organism evidence="1">
    <name type="scientific">viral metagenome</name>
    <dbReference type="NCBI Taxonomy" id="1070528"/>
    <lineage>
        <taxon>unclassified sequences</taxon>
        <taxon>metagenomes</taxon>
        <taxon>organismal metagenomes</taxon>
    </lineage>
</organism>
<name>A0A6M3JH76_9ZZZZ</name>
<dbReference type="AlphaFoldDB" id="A0A6M3JH76"/>
<dbReference type="EMBL" id="MT141612">
    <property type="protein sequence ID" value="QJA68381.1"/>
    <property type="molecule type" value="Genomic_DNA"/>
</dbReference>
<sequence length="148" mass="16804">MRRFVLMEVREADTWSDVDGNTVYFPVDGGRGELMWLQKARVIECADSGPVYRVPKEGDTTISTNPFIPYKAKLDWPYNVHRCLCFPAPEREEKMCCDCKHGELPGDKYPCFPCQKSGEGGNKPYAYWEPRDEPDPAEWCGGALEGAM</sequence>
<protein>
    <submittedName>
        <fullName evidence="1">Uncharacterized protein</fullName>
    </submittedName>
</protein>